<gene>
    <name evidence="11" type="ORF">Ctma_0100</name>
</gene>
<dbReference type="PANTHER" id="PTHR38035:SF1">
    <property type="entry name" value="ANCILLARY SECYEG TRANSLOCON SUBUNIT"/>
    <property type="match status" value="1"/>
</dbReference>
<reference evidence="11" key="1">
    <citation type="submission" date="2023-10" db="EMBL/GenBank/DDBJ databases">
        <title>The first scallop-associated chemosynthetic bacterial symbiont.</title>
        <authorList>
            <person name="Lin Y.-T."/>
            <person name="Sun J."/>
            <person name="Ip J.C.-H."/>
            <person name="He X."/>
            <person name="Gao Z.-M."/>
            <person name="Perez M."/>
            <person name="Xu T."/>
            <person name="Qian P.-Y."/>
            <person name="Qiu J.-W."/>
        </authorList>
    </citation>
    <scope>NUCLEOTIDE SEQUENCE</scope>
    <source>
        <strain evidence="11">Gill1</strain>
    </source>
</reference>
<evidence type="ECO:0000256" key="3">
    <source>
        <dbReference type="ARBA" id="ARBA00022692"/>
    </source>
</evidence>
<dbReference type="AlphaFoldDB" id="A0AAU6PEJ8"/>
<evidence type="ECO:0000256" key="9">
    <source>
        <dbReference type="SAM" id="Phobius"/>
    </source>
</evidence>
<evidence type="ECO:0000256" key="2">
    <source>
        <dbReference type="ARBA" id="ARBA00022475"/>
    </source>
</evidence>
<dbReference type="InterPro" id="IPR018704">
    <property type="entry name" value="SecYEG/CpoB_TPR"/>
</dbReference>
<organism evidence="11">
    <name type="scientific">Catillopecten margaritatus gill symbiont</name>
    <dbReference type="NCBI Taxonomy" id="3083288"/>
    <lineage>
        <taxon>Bacteria</taxon>
        <taxon>Pseudomonadati</taxon>
        <taxon>Pseudomonadota</taxon>
        <taxon>Gammaproteobacteria</taxon>
        <taxon>sulfur-oxidizing symbionts</taxon>
    </lineage>
</organism>
<evidence type="ECO:0000256" key="7">
    <source>
        <dbReference type="ARBA" id="ARBA00024197"/>
    </source>
</evidence>
<evidence type="ECO:0000259" key="10">
    <source>
        <dbReference type="Pfam" id="PF09976"/>
    </source>
</evidence>
<sequence length="213" mass="24113">MQYTILEDEKMKNFIEVGKTEDEQAEQIKKWLRENLPYIIIGISLGLGGIWGFGYYETEQYEKALQARGNYLSVVANPNDTKALESLEQNAGTYAQQAELVLAKQAVEKGDYPSAIAHLLPLTKSKNQFLMHNAKIRAASVYLEMQKLDEALALLDDNTNLAFGAMYDHIKGDIYFAKQDITNARKYYKAALEQLPTDSQLVNLIQIKLNDLN</sequence>
<keyword evidence="5 9" id="KW-0472">Membrane</keyword>
<evidence type="ECO:0000256" key="8">
    <source>
        <dbReference type="ARBA" id="ARBA00024235"/>
    </source>
</evidence>
<accession>A0AAU6PEJ8</accession>
<dbReference type="SUPFAM" id="SSF48452">
    <property type="entry name" value="TPR-like"/>
    <property type="match status" value="1"/>
</dbReference>
<feature type="transmembrane region" description="Helical" evidence="9">
    <location>
        <begin position="36"/>
        <end position="56"/>
    </location>
</feature>
<proteinExistence type="inferred from homology"/>
<dbReference type="Gene3D" id="1.25.40.10">
    <property type="entry name" value="Tetratricopeptide repeat domain"/>
    <property type="match status" value="1"/>
</dbReference>
<evidence type="ECO:0000256" key="1">
    <source>
        <dbReference type="ARBA" id="ARBA00004401"/>
    </source>
</evidence>
<evidence type="ECO:0000256" key="4">
    <source>
        <dbReference type="ARBA" id="ARBA00022989"/>
    </source>
</evidence>
<keyword evidence="2" id="KW-1003">Cell membrane</keyword>
<evidence type="ECO:0000256" key="5">
    <source>
        <dbReference type="ARBA" id="ARBA00023136"/>
    </source>
</evidence>
<evidence type="ECO:0000256" key="6">
    <source>
        <dbReference type="ARBA" id="ARBA00023186"/>
    </source>
</evidence>
<dbReference type="GO" id="GO:0005886">
    <property type="term" value="C:plasma membrane"/>
    <property type="evidence" value="ECO:0007669"/>
    <property type="project" value="UniProtKB-SubCell"/>
</dbReference>
<dbReference type="PIRSF" id="PIRSF006170">
    <property type="entry name" value="YfgM"/>
    <property type="match status" value="1"/>
</dbReference>
<comment type="subcellular location">
    <subcellularLocation>
        <location evidence="1">Cell membrane</location>
        <topology evidence="1">Single-pass type II membrane protein</topology>
    </subcellularLocation>
</comment>
<comment type="similarity">
    <text evidence="7">Belongs to the YfgM family.</text>
</comment>
<name>A0AAU6PEJ8_9GAMM</name>
<dbReference type="InterPro" id="IPR011990">
    <property type="entry name" value="TPR-like_helical_dom_sf"/>
</dbReference>
<evidence type="ECO:0000313" key="11">
    <source>
        <dbReference type="EMBL" id="WXT99403.1"/>
    </source>
</evidence>
<keyword evidence="3 9" id="KW-0812">Transmembrane</keyword>
<dbReference type="EMBL" id="CP138327">
    <property type="protein sequence ID" value="WXT99403.1"/>
    <property type="molecule type" value="Genomic_DNA"/>
</dbReference>
<protein>
    <recommendedName>
        <fullName evidence="8">Ancillary SecYEG translocon subunit</fullName>
    </recommendedName>
</protein>
<dbReference type="PANTHER" id="PTHR38035">
    <property type="entry name" value="UPF0070 PROTEIN YFGM"/>
    <property type="match status" value="1"/>
</dbReference>
<feature type="domain" description="Ancillary SecYEG translocon subunit/Cell division coordinator CpoB TPR" evidence="10">
    <location>
        <begin position="29"/>
        <end position="213"/>
    </location>
</feature>
<dbReference type="GO" id="GO:0044877">
    <property type="term" value="F:protein-containing complex binding"/>
    <property type="evidence" value="ECO:0007669"/>
    <property type="project" value="InterPro"/>
</dbReference>
<dbReference type="InterPro" id="IPR026039">
    <property type="entry name" value="YfgM"/>
</dbReference>
<keyword evidence="4 9" id="KW-1133">Transmembrane helix</keyword>
<keyword evidence="6" id="KW-0143">Chaperone</keyword>
<dbReference type="Pfam" id="PF09976">
    <property type="entry name" value="TPR_21"/>
    <property type="match status" value="1"/>
</dbReference>